<keyword evidence="3" id="KW-0143">Chaperone</keyword>
<dbReference type="OrthoDB" id="9804062at2"/>
<dbReference type="HOGENOM" id="CLU_014218_8_2_7"/>
<reference evidence="7" key="2">
    <citation type="submission" date="2011-03" db="EMBL/GenBank/DDBJ databases">
        <title>The complete genome of Desulfobacca acetoxidans DSM 11109.</title>
        <authorList>
            <consortium name="US DOE Joint Genome Institute (JGI-PGF)"/>
            <person name="Lucas S."/>
            <person name="Copeland A."/>
            <person name="Lapidus A."/>
            <person name="Bruce D."/>
            <person name="Goodwin L."/>
            <person name="Pitluck S."/>
            <person name="Peters L."/>
            <person name="Kyrpides N."/>
            <person name="Mavromatis K."/>
            <person name="Ivanova N."/>
            <person name="Ovchinnikova G."/>
            <person name="Teshima H."/>
            <person name="Detter J.C."/>
            <person name="Han C."/>
            <person name="Land M."/>
            <person name="Hauser L."/>
            <person name="Markowitz V."/>
            <person name="Cheng J.-F."/>
            <person name="Hugenholtz P."/>
            <person name="Woyke T."/>
            <person name="Wu D."/>
            <person name="Spring S."/>
            <person name="Schueler E."/>
            <person name="Brambilla E."/>
            <person name="Klenk H.-P."/>
            <person name="Eisen J.A."/>
        </authorList>
    </citation>
    <scope>NUCLEOTIDE SEQUENCE [LARGE SCALE GENOMIC DNA]</scope>
    <source>
        <strain evidence="7">ATCC 700848 / DSM 11109 / ASRB2</strain>
    </source>
</reference>
<dbReference type="GO" id="GO:0016887">
    <property type="term" value="F:ATP hydrolysis activity"/>
    <property type="evidence" value="ECO:0007669"/>
    <property type="project" value="InterPro"/>
</dbReference>
<keyword evidence="2" id="KW-0067">ATP-binding</keyword>
<feature type="domain" description="Clp ATPase C-terminal" evidence="5">
    <location>
        <begin position="277"/>
        <end position="362"/>
    </location>
</feature>
<dbReference type="SUPFAM" id="SSF52540">
    <property type="entry name" value="P-loop containing nucleoside triphosphate hydrolases"/>
    <property type="match status" value="1"/>
</dbReference>
<dbReference type="InterPro" id="IPR003593">
    <property type="entry name" value="AAA+_ATPase"/>
</dbReference>
<protein>
    <submittedName>
        <fullName evidence="6">ATPase AAA-2 domain protein</fullName>
    </submittedName>
</protein>
<dbReference type="KEGG" id="dao:Desac_1854"/>
<evidence type="ECO:0000313" key="7">
    <source>
        <dbReference type="Proteomes" id="UP000000483"/>
    </source>
</evidence>
<sequence length="367" mass="41177">MYDHISEQSRRRILDKMEIMRQQQLNEAAQQIIEFAKTPVELKADLDRFIVGQERGKKTMATAIAFHYRRLGHALKTALAENSKDIEQALRQTRTPKANIVLIGPTGCGKTYTAEVASGLIGVPFVVEDMTKFSETGYVGQNTGDILIDLLVAAGGNPQVAQMGVVYLDEIDKIAGEAIAYRDVSGRGVQKGLLKLIEGVENTVDLGRERLSLSTRHVLFIAGGVFEKLDAIVQKRMDLHGFSGDWQDYLLTEDLVVFGMERQLMGRFPVRVTYDMLTTQNLMDILTQCEESPLQAYIHDFKTWGIELVFTAEALKAIALRSQQERTGARGLISILHRVLSEDLFRRPGSYTGLLQVDEGYVRRRLQ</sequence>
<dbReference type="AlphaFoldDB" id="F2NJN7"/>
<dbReference type="SMART" id="SM00382">
    <property type="entry name" value="AAA"/>
    <property type="match status" value="1"/>
</dbReference>
<proteinExistence type="predicted"/>
<evidence type="ECO:0000256" key="3">
    <source>
        <dbReference type="ARBA" id="ARBA00023186"/>
    </source>
</evidence>
<dbReference type="GO" id="GO:0051603">
    <property type="term" value="P:proteolysis involved in protein catabolic process"/>
    <property type="evidence" value="ECO:0007669"/>
    <property type="project" value="TreeGrafter"/>
</dbReference>
<evidence type="ECO:0000259" key="5">
    <source>
        <dbReference type="SMART" id="SM01086"/>
    </source>
</evidence>
<dbReference type="Proteomes" id="UP000000483">
    <property type="component" value="Chromosome"/>
</dbReference>
<gene>
    <name evidence="6" type="ordered locus">Desac_1854</name>
</gene>
<evidence type="ECO:0000256" key="1">
    <source>
        <dbReference type="ARBA" id="ARBA00022741"/>
    </source>
</evidence>
<organism evidence="6 7">
    <name type="scientific">Desulfobacca acetoxidans (strain ATCC 700848 / DSM 11109 / ASRB2)</name>
    <dbReference type="NCBI Taxonomy" id="880072"/>
    <lineage>
        <taxon>Bacteria</taxon>
        <taxon>Pseudomonadati</taxon>
        <taxon>Thermodesulfobacteriota</taxon>
        <taxon>Desulfobaccia</taxon>
        <taxon>Desulfobaccales</taxon>
        <taxon>Desulfobaccaceae</taxon>
        <taxon>Desulfobacca</taxon>
    </lineage>
</organism>
<evidence type="ECO:0000256" key="2">
    <source>
        <dbReference type="ARBA" id="ARBA00022840"/>
    </source>
</evidence>
<dbReference type="Pfam" id="PF10431">
    <property type="entry name" value="ClpB_D2-small"/>
    <property type="match status" value="1"/>
</dbReference>
<dbReference type="EMBL" id="CP002629">
    <property type="protein sequence ID" value="AEB09692.1"/>
    <property type="molecule type" value="Genomic_DNA"/>
</dbReference>
<dbReference type="InterPro" id="IPR050052">
    <property type="entry name" value="ATP-dep_Clp_protease_ClpX"/>
</dbReference>
<keyword evidence="7" id="KW-1185">Reference proteome</keyword>
<dbReference type="Gene3D" id="3.40.50.300">
    <property type="entry name" value="P-loop containing nucleotide triphosphate hydrolases"/>
    <property type="match status" value="1"/>
</dbReference>
<dbReference type="Gene3D" id="1.10.8.60">
    <property type="match status" value="1"/>
</dbReference>
<accession>F2NJN7</accession>
<keyword evidence="1" id="KW-0547">Nucleotide-binding</keyword>
<dbReference type="PANTHER" id="PTHR48102">
    <property type="entry name" value="ATP-DEPENDENT CLP PROTEASE ATP-BINDING SUBUNIT CLPX-LIKE, MITOCHONDRIAL-RELATED"/>
    <property type="match status" value="1"/>
</dbReference>
<dbReference type="SMART" id="SM01086">
    <property type="entry name" value="ClpB_D2-small"/>
    <property type="match status" value="1"/>
</dbReference>
<dbReference type="RefSeq" id="WP_013706801.1">
    <property type="nucleotide sequence ID" value="NC_015388.1"/>
</dbReference>
<dbReference type="eggNOG" id="COG1219">
    <property type="taxonomic scope" value="Bacteria"/>
</dbReference>
<dbReference type="GO" id="GO:0005524">
    <property type="term" value="F:ATP binding"/>
    <property type="evidence" value="ECO:0007669"/>
    <property type="project" value="UniProtKB-KW"/>
</dbReference>
<dbReference type="InterPro" id="IPR003959">
    <property type="entry name" value="ATPase_AAA_core"/>
</dbReference>
<feature type="domain" description="AAA+ ATPase" evidence="4">
    <location>
        <begin position="96"/>
        <end position="243"/>
    </location>
</feature>
<name>F2NJN7_DESAR</name>
<dbReference type="InterPro" id="IPR027417">
    <property type="entry name" value="P-loop_NTPase"/>
</dbReference>
<evidence type="ECO:0000313" key="6">
    <source>
        <dbReference type="EMBL" id="AEB09692.1"/>
    </source>
</evidence>
<dbReference type="InterPro" id="IPR019489">
    <property type="entry name" value="Clp_ATPase_C"/>
</dbReference>
<dbReference type="STRING" id="880072.Desac_1854"/>
<dbReference type="Pfam" id="PF07724">
    <property type="entry name" value="AAA_2"/>
    <property type="match status" value="1"/>
</dbReference>
<reference evidence="6 7" key="1">
    <citation type="journal article" date="2011" name="Stand. Genomic Sci.">
        <title>Complete genome sequence of the acetate-degrading sulfate reducer Desulfobacca acetoxidans type strain (ASRB2).</title>
        <authorList>
            <person name="Goker M."/>
            <person name="Teshima H."/>
            <person name="Lapidus A."/>
            <person name="Nolan M."/>
            <person name="Lucas S."/>
            <person name="Hammon N."/>
            <person name="Deshpande S."/>
            <person name="Cheng J.F."/>
            <person name="Tapia R."/>
            <person name="Han C."/>
            <person name="Goodwin L."/>
            <person name="Pitluck S."/>
            <person name="Huntemann M."/>
            <person name="Liolios K."/>
            <person name="Ivanova N."/>
            <person name="Pagani I."/>
            <person name="Mavromatis K."/>
            <person name="Ovchinikova G."/>
            <person name="Pati A."/>
            <person name="Chen A."/>
            <person name="Palaniappan K."/>
            <person name="Land M."/>
            <person name="Hauser L."/>
            <person name="Brambilla E.M."/>
            <person name="Rohde M."/>
            <person name="Spring S."/>
            <person name="Detter J.C."/>
            <person name="Woyke T."/>
            <person name="Bristow J."/>
            <person name="Eisen J.A."/>
            <person name="Markowitz V."/>
            <person name="Hugenholtz P."/>
            <person name="Kyrpides N.C."/>
            <person name="Klenk H.P."/>
        </authorList>
    </citation>
    <scope>NUCLEOTIDE SEQUENCE [LARGE SCALE GENOMIC DNA]</scope>
    <source>
        <strain evidence="7">ATCC 700848 / DSM 11109 / ASRB2</strain>
    </source>
</reference>
<dbReference type="PANTHER" id="PTHR48102:SF7">
    <property type="entry name" value="ATP-DEPENDENT CLP PROTEASE ATP-BINDING SUBUNIT CLPX-LIKE, MITOCHONDRIAL"/>
    <property type="match status" value="1"/>
</dbReference>
<evidence type="ECO:0000259" key="4">
    <source>
        <dbReference type="SMART" id="SM00382"/>
    </source>
</evidence>